<sequence>MCLAKAPLHMRHHFLLPHVPLHMLSFAMRLAAGRKGSLLVFQVGLVEKA</sequence>
<dbReference type="AlphaFoldDB" id="A0A396HKX5"/>
<evidence type="ECO:0000313" key="1">
    <source>
        <dbReference type="EMBL" id="RHN51925.1"/>
    </source>
</evidence>
<dbReference type="Proteomes" id="UP000265566">
    <property type="component" value="Chromosome 6"/>
</dbReference>
<dbReference type="Gramene" id="rna36497">
    <property type="protein sequence ID" value="RHN51925.1"/>
    <property type="gene ID" value="gene36497"/>
</dbReference>
<organism evidence="1">
    <name type="scientific">Medicago truncatula</name>
    <name type="common">Barrel medic</name>
    <name type="synonym">Medicago tribuloides</name>
    <dbReference type="NCBI Taxonomy" id="3880"/>
    <lineage>
        <taxon>Eukaryota</taxon>
        <taxon>Viridiplantae</taxon>
        <taxon>Streptophyta</taxon>
        <taxon>Embryophyta</taxon>
        <taxon>Tracheophyta</taxon>
        <taxon>Spermatophyta</taxon>
        <taxon>Magnoliopsida</taxon>
        <taxon>eudicotyledons</taxon>
        <taxon>Gunneridae</taxon>
        <taxon>Pentapetalae</taxon>
        <taxon>rosids</taxon>
        <taxon>fabids</taxon>
        <taxon>Fabales</taxon>
        <taxon>Fabaceae</taxon>
        <taxon>Papilionoideae</taxon>
        <taxon>50 kb inversion clade</taxon>
        <taxon>NPAAA clade</taxon>
        <taxon>Hologalegina</taxon>
        <taxon>IRL clade</taxon>
        <taxon>Trifolieae</taxon>
        <taxon>Medicago</taxon>
    </lineage>
</organism>
<gene>
    <name evidence="1" type="ORF">MtrunA17_Chr6g0474581</name>
</gene>
<protein>
    <submittedName>
        <fullName evidence="1">Uncharacterized protein</fullName>
    </submittedName>
</protein>
<reference evidence="1" key="1">
    <citation type="journal article" date="2018" name="Nat. Plants">
        <title>Whole-genome landscape of Medicago truncatula symbiotic genes.</title>
        <authorList>
            <person name="Pecrix Y."/>
            <person name="Gamas P."/>
            <person name="Carrere S."/>
        </authorList>
    </citation>
    <scope>NUCLEOTIDE SEQUENCE</scope>
    <source>
        <tissue evidence="1">Leaves</tissue>
    </source>
</reference>
<name>A0A396HKX5_MEDTR</name>
<proteinExistence type="predicted"/>
<accession>A0A396HKX5</accession>
<dbReference type="EMBL" id="PSQE01000006">
    <property type="protein sequence ID" value="RHN51925.1"/>
    <property type="molecule type" value="Genomic_DNA"/>
</dbReference>
<comment type="caution">
    <text evidence="1">The sequence shown here is derived from an EMBL/GenBank/DDBJ whole genome shotgun (WGS) entry which is preliminary data.</text>
</comment>